<protein>
    <submittedName>
        <fullName evidence="1">Uncharacterized protein</fullName>
    </submittedName>
</protein>
<name>A0A8S5S1R4_9CAUD</name>
<organism evidence="1">
    <name type="scientific">Siphoviridae sp. ctCIv11</name>
    <dbReference type="NCBI Taxonomy" id="2827806"/>
    <lineage>
        <taxon>Viruses</taxon>
        <taxon>Duplodnaviria</taxon>
        <taxon>Heunggongvirae</taxon>
        <taxon>Uroviricota</taxon>
        <taxon>Caudoviricetes</taxon>
    </lineage>
</organism>
<dbReference type="EMBL" id="BK032513">
    <property type="protein sequence ID" value="DAF44956.1"/>
    <property type="molecule type" value="Genomic_DNA"/>
</dbReference>
<sequence length="42" mass="4991">MTKANIRSNIVLVKQKKDRVKRCWNTKCSTLSNQYIQQHKLS</sequence>
<reference evidence="1" key="1">
    <citation type="journal article" date="2021" name="Proc. Natl. Acad. Sci. U.S.A.">
        <title>A Catalog of Tens of Thousands of Viruses from Human Metagenomes Reveals Hidden Associations with Chronic Diseases.</title>
        <authorList>
            <person name="Tisza M.J."/>
            <person name="Buck C.B."/>
        </authorList>
    </citation>
    <scope>NUCLEOTIDE SEQUENCE</scope>
    <source>
        <strain evidence="1">CtCIv11</strain>
    </source>
</reference>
<evidence type="ECO:0000313" key="1">
    <source>
        <dbReference type="EMBL" id="DAF44956.1"/>
    </source>
</evidence>
<proteinExistence type="predicted"/>
<accession>A0A8S5S1R4</accession>